<feature type="compositionally biased region" description="Basic and acidic residues" evidence="1">
    <location>
        <begin position="1"/>
        <end position="14"/>
    </location>
</feature>
<evidence type="ECO:0000256" key="1">
    <source>
        <dbReference type="SAM" id="MobiDB-lite"/>
    </source>
</evidence>
<evidence type="ECO:0000313" key="3">
    <source>
        <dbReference type="Proteomes" id="UP000017836"/>
    </source>
</evidence>
<feature type="compositionally biased region" description="Basic and acidic residues" evidence="1">
    <location>
        <begin position="116"/>
        <end position="129"/>
    </location>
</feature>
<accession>W1NTF5</accession>
<feature type="compositionally biased region" description="Low complexity" evidence="1">
    <location>
        <begin position="20"/>
        <end position="31"/>
    </location>
</feature>
<proteinExistence type="predicted"/>
<dbReference type="HOGENOM" id="CLU_1680295_0_0_1"/>
<reference evidence="3" key="1">
    <citation type="journal article" date="2013" name="Science">
        <title>The Amborella genome and the evolution of flowering plants.</title>
        <authorList>
            <consortium name="Amborella Genome Project"/>
        </authorList>
    </citation>
    <scope>NUCLEOTIDE SEQUENCE [LARGE SCALE GENOMIC DNA]</scope>
</reference>
<dbReference type="Gramene" id="ERM98420">
    <property type="protein sequence ID" value="ERM98420"/>
    <property type="gene ID" value="AMTR_s00072p00108530"/>
</dbReference>
<organism evidence="2 3">
    <name type="scientific">Amborella trichopoda</name>
    <dbReference type="NCBI Taxonomy" id="13333"/>
    <lineage>
        <taxon>Eukaryota</taxon>
        <taxon>Viridiplantae</taxon>
        <taxon>Streptophyta</taxon>
        <taxon>Embryophyta</taxon>
        <taxon>Tracheophyta</taxon>
        <taxon>Spermatophyta</taxon>
        <taxon>Magnoliopsida</taxon>
        <taxon>Amborellales</taxon>
        <taxon>Amborellaceae</taxon>
        <taxon>Amborella</taxon>
    </lineage>
</organism>
<keyword evidence="3" id="KW-1185">Reference proteome</keyword>
<evidence type="ECO:0000313" key="2">
    <source>
        <dbReference type="EMBL" id="ERM98420.1"/>
    </source>
</evidence>
<name>W1NTF5_AMBTC</name>
<gene>
    <name evidence="2" type="ORF">AMTR_s00072p00108530</name>
</gene>
<dbReference type="AlphaFoldDB" id="W1NTF5"/>
<feature type="region of interest" description="Disordered" evidence="1">
    <location>
        <begin position="1"/>
        <end position="37"/>
    </location>
</feature>
<sequence length="157" mass="17896">MAPEQARRSNKREGEEGEGTSEITEVESGTENNNKDVRWTQIPLKLEWMGVKEMADGKFTAVVYDENTPSLLEKLVLNTFDTKEEAARAQEESLGKHLPAYDYALMTNQVWRMEEDGADERESGGETGKRVKKKGLVQKFKAGFKKMLHKKDNKKKD</sequence>
<feature type="region of interest" description="Disordered" evidence="1">
    <location>
        <begin position="116"/>
        <end position="135"/>
    </location>
</feature>
<protein>
    <submittedName>
        <fullName evidence="2">Uncharacterized protein</fullName>
    </submittedName>
</protein>
<dbReference type="Proteomes" id="UP000017836">
    <property type="component" value="Unassembled WGS sequence"/>
</dbReference>
<dbReference type="EMBL" id="KI395332">
    <property type="protein sequence ID" value="ERM98420.1"/>
    <property type="molecule type" value="Genomic_DNA"/>
</dbReference>